<name>A0AAD7ASS5_9AGAR</name>
<proteinExistence type="predicted"/>
<sequence>AFNFKANIQITDSAYEKLCLSFLQLENLLSLYILQKQMTFLSGVTAVKYDCCIKSCMCYTGKY</sequence>
<accession>A0AAD7ASS5</accession>
<organism evidence="1 2">
    <name type="scientific">Mycena albidolilacea</name>
    <dbReference type="NCBI Taxonomy" id="1033008"/>
    <lineage>
        <taxon>Eukaryota</taxon>
        <taxon>Fungi</taxon>
        <taxon>Dikarya</taxon>
        <taxon>Basidiomycota</taxon>
        <taxon>Agaricomycotina</taxon>
        <taxon>Agaricomycetes</taxon>
        <taxon>Agaricomycetidae</taxon>
        <taxon>Agaricales</taxon>
        <taxon>Marasmiineae</taxon>
        <taxon>Mycenaceae</taxon>
        <taxon>Mycena</taxon>
    </lineage>
</organism>
<dbReference type="EMBL" id="JARIHO010000002">
    <property type="protein sequence ID" value="KAJ7367149.1"/>
    <property type="molecule type" value="Genomic_DNA"/>
</dbReference>
<gene>
    <name evidence="1" type="ORF">DFH08DRAFT_618403</name>
</gene>
<feature type="non-terminal residue" evidence="1">
    <location>
        <position position="1"/>
    </location>
</feature>
<dbReference type="AlphaFoldDB" id="A0AAD7ASS5"/>
<dbReference type="Proteomes" id="UP001218218">
    <property type="component" value="Unassembled WGS sequence"/>
</dbReference>
<reference evidence="1" key="1">
    <citation type="submission" date="2023-03" db="EMBL/GenBank/DDBJ databases">
        <title>Massive genome expansion in bonnet fungi (Mycena s.s.) driven by repeated elements and novel gene families across ecological guilds.</title>
        <authorList>
            <consortium name="Lawrence Berkeley National Laboratory"/>
            <person name="Harder C.B."/>
            <person name="Miyauchi S."/>
            <person name="Viragh M."/>
            <person name="Kuo A."/>
            <person name="Thoen E."/>
            <person name="Andreopoulos B."/>
            <person name="Lu D."/>
            <person name="Skrede I."/>
            <person name="Drula E."/>
            <person name="Henrissat B."/>
            <person name="Morin E."/>
            <person name="Kohler A."/>
            <person name="Barry K."/>
            <person name="LaButti K."/>
            <person name="Morin E."/>
            <person name="Salamov A."/>
            <person name="Lipzen A."/>
            <person name="Mereny Z."/>
            <person name="Hegedus B."/>
            <person name="Baldrian P."/>
            <person name="Stursova M."/>
            <person name="Weitz H."/>
            <person name="Taylor A."/>
            <person name="Grigoriev I.V."/>
            <person name="Nagy L.G."/>
            <person name="Martin F."/>
            <person name="Kauserud H."/>
        </authorList>
    </citation>
    <scope>NUCLEOTIDE SEQUENCE</scope>
    <source>
        <strain evidence="1">CBHHK002</strain>
    </source>
</reference>
<comment type="caution">
    <text evidence="1">The sequence shown here is derived from an EMBL/GenBank/DDBJ whole genome shotgun (WGS) entry which is preliminary data.</text>
</comment>
<evidence type="ECO:0000313" key="2">
    <source>
        <dbReference type="Proteomes" id="UP001218218"/>
    </source>
</evidence>
<keyword evidence="2" id="KW-1185">Reference proteome</keyword>
<evidence type="ECO:0000313" key="1">
    <source>
        <dbReference type="EMBL" id="KAJ7367149.1"/>
    </source>
</evidence>
<protein>
    <submittedName>
        <fullName evidence="1">Uncharacterized protein</fullName>
    </submittedName>
</protein>
<feature type="non-terminal residue" evidence="1">
    <location>
        <position position="63"/>
    </location>
</feature>